<protein>
    <submittedName>
        <fullName evidence="2">Uncharacterized protein</fullName>
    </submittedName>
</protein>
<sequence length="89" mass="9473">MAQVISRPQVVGSLTAMAAIVAPAESAHVLEQNSVRPHGIRDPGSTRELALDGLGARSGSQPPLSVPVAMSLLYDDALGWRPRIFSDRR</sequence>
<comment type="caution">
    <text evidence="2">The sequence shown here is derived from an EMBL/GenBank/DDBJ whole genome shotgun (WGS) entry which is preliminary data.</text>
</comment>
<proteinExistence type="predicted"/>
<feature type="region of interest" description="Disordered" evidence="1">
    <location>
        <begin position="33"/>
        <end position="62"/>
    </location>
</feature>
<dbReference type="STRING" id="486698.AWC22_16790"/>
<evidence type="ECO:0000256" key="1">
    <source>
        <dbReference type="SAM" id="MobiDB-lite"/>
    </source>
</evidence>
<organism evidence="2 3">
    <name type="scientific">Mycobacterium riyadhense</name>
    <dbReference type="NCBI Taxonomy" id="486698"/>
    <lineage>
        <taxon>Bacteria</taxon>
        <taxon>Bacillati</taxon>
        <taxon>Actinomycetota</taxon>
        <taxon>Actinomycetes</taxon>
        <taxon>Mycobacteriales</taxon>
        <taxon>Mycobacteriaceae</taxon>
        <taxon>Mycobacterium</taxon>
    </lineage>
</organism>
<dbReference type="AlphaFoldDB" id="A0A1X2CZG2"/>
<dbReference type="Proteomes" id="UP000193087">
    <property type="component" value="Unassembled WGS sequence"/>
</dbReference>
<gene>
    <name evidence="2" type="ORF">AWC22_16790</name>
</gene>
<accession>A0A1X2CZG2</accession>
<evidence type="ECO:0000313" key="3">
    <source>
        <dbReference type="Proteomes" id="UP000193087"/>
    </source>
</evidence>
<dbReference type="EMBL" id="LQPQ01000060">
    <property type="protein sequence ID" value="ORW81337.1"/>
    <property type="molecule type" value="Genomic_DNA"/>
</dbReference>
<evidence type="ECO:0000313" key="2">
    <source>
        <dbReference type="EMBL" id="ORW81337.1"/>
    </source>
</evidence>
<keyword evidence="3" id="KW-1185">Reference proteome</keyword>
<reference evidence="2 3" key="1">
    <citation type="submission" date="2016-01" db="EMBL/GenBank/DDBJ databases">
        <title>The new phylogeny of the genus Mycobacterium.</title>
        <authorList>
            <person name="Tarcisio F."/>
            <person name="Conor M."/>
            <person name="Antonella G."/>
            <person name="Elisabetta G."/>
            <person name="Giulia F.S."/>
            <person name="Sara T."/>
            <person name="Anna F."/>
            <person name="Clotilde B."/>
            <person name="Roberto B."/>
            <person name="Veronica D.S."/>
            <person name="Fabio R."/>
            <person name="Monica P."/>
            <person name="Olivier J."/>
            <person name="Enrico T."/>
            <person name="Nicola S."/>
        </authorList>
    </citation>
    <scope>NUCLEOTIDE SEQUENCE [LARGE SCALE GENOMIC DNA]</scope>
    <source>
        <strain evidence="2 3">DSM 45176</strain>
    </source>
</reference>
<name>A0A1X2CZG2_9MYCO</name>